<organism evidence="1 2">
    <name type="scientific">Acinetobacter bereziniae</name>
    <name type="common">Acinetobacter genomosp. 10</name>
    <dbReference type="NCBI Taxonomy" id="106648"/>
    <lineage>
        <taxon>Bacteria</taxon>
        <taxon>Pseudomonadati</taxon>
        <taxon>Pseudomonadota</taxon>
        <taxon>Gammaproteobacteria</taxon>
        <taxon>Moraxellales</taxon>
        <taxon>Moraxellaceae</taxon>
        <taxon>Acinetobacter</taxon>
    </lineage>
</organism>
<dbReference type="Pfam" id="PF04663">
    <property type="entry name" value="Phenol_monoox"/>
    <property type="match status" value="1"/>
</dbReference>
<dbReference type="RefSeq" id="WP_004829544.1">
    <property type="nucleotide sequence ID" value="NZ_BKJQ01000070.1"/>
</dbReference>
<proteinExistence type="predicted"/>
<sequence>MTVKAIVENYQFEPLDLQQKYGDNMLLFIGWDHHTLFCSAHTFVVSAHQTFQELLDGQIQVGFEQHPDFANIDWSKVEFYLNRQRLNVDFSKSLADLGFDHKSLLRFVTPELQGYNGTHV</sequence>
<name>A0A0A8TRZ0_ACIBZ</name>
<accession>A0A0A8TRZ0</accession>
<dbReference type="InterPro" id="IPR006756">
    <property type="entry name" value="Phenol_hydroxylase"/>
</dbReference>
<evidence type="ECO:0000313" key="2">
    <source>
        <dbReference type="Proteomes" id="UP000644140"/>
    </source>
</evidence>
<reference evidence="1" key="1">
    <citation type="submission" date="2022-02" db="EMBL/GenBank/DDBJ databases">
        <title>Characterization of Tn125 harboring carbapenem-resistant Acinetobacter bereziniae clinical isolates.</title>
        <authorList>
            <person name="Wong N.-K."/>
            <person name="Pan Q."/>
        </authorList>
    </citation>
    <scope>NUCLEOTIDE SEQUENCE</scope>
    <source>
        <strain evidence="1">GD03393</strain>
    </source>
</reference>
<dbReference type="STRING" id="106648.GCA_000753985_03832"/>
<dbReference type="InterPro" id="IPR043010">
    <property type="entry name" value="Phenol_hydroxylase_sf"/>
</dbReference>
<dbReference type="EMBL" id="CP092085">
    <property type="protein sequence ID" value="UUN98946.1"/>
    <property type="molecule type" value="Genomic_DNA"/>
</dbReference>
<evidence type="ECO:0000313" key="1">
    <source>
        <dbReference type="EMBL" id="UUN98946.1"/>
    </source>
</evidence>
<dbReference type="Gene3D" id="3.10.20.560">
    <property type="entry name" value="Phenol hydroxylase"/>
    <property type="match status" value="1"/>
</dbReference>
<dbReference type="SMR" id="A0A0A8TRZ0"/>
<dbReference type="Proteomes" id="UP000644140">
    <property type="component" value="Chromosome"/>
</dbReference>
<gene>
    <name evidence="1" type="ORF">I9054_005710</name>
</gene>
<dbReference type="AlphaFoldDB" id="A0A0A8TRZ0"/>
<dbReference type="GO" id="GO:0018662">
    <property type="term" value="F:phenol 2-monooxygenase activity"/>
    <property type="evidence" value="ECO:0007669"/>
    <property type="project" value="InterPro"/>
</dbReference>
<protein>
    <submittedName>
        <fullName evidence="1">Phenol hydroxylase subunit P4</fullName>
    </submittedName>
</protein>
<dbReference type="eggNOG" id="ENOG5032U7S">
    <property type="taxonomic scope" value="Bacteria"/>
</dbReference>